<protein>
    <submittedName>
        <fullName evidence="1">Uncharacterized protein</fullName>
    </submittedName>
</protein>
<keyword evidence="2" id="KW-1185">Reference proteome</keyword>
<evidence type="ECO:0000313" key="2">
    <source>
        <dbReference type="Proteomes" id="UP000236655"/>
    </source>
</evidence>
<dbReference type="AlphaFoldDB" id="A0A2I7N8B7"/>
<dbReference type="EMBL" id="CP024847">
    <property type="protein sequence ID" value="AUR52691.1"/>
    <property type="molecule type" value="Genomic_DNA"/>
</dbReference>
<name>A0A2I7N8B7_9NEIS</name>
<organism evidence="1 2">
    <name type="scientific">Aquella oligotrophica</name>
    <dbReference type="NCBI Taxonomy" id="2067065"/>
    <lineage>
        <taxon>Bacteria</taxon>
        <taxon>Pseudomonadati</taxon>
        <taxon>Pseudomonadota</taxon>
        <taxon>Betaproteobacteria</taxon>
        <taxon>Neisseriales</taxon>
        <taxon>Neisseriaceae</taxon>
        <taxon>Aquella</taxon>
    </lineage>
</organism>
<proteinExistence type="predicted"/>
<evidence type="ECO:0000313" key="1">
    <source>
        <dbReference type="EMBL" id="AUR52691.1"/>
    </source>
</evidence>
<accession>A0A2I7N8B7</accession>
<sequence length="909" mass="97794">MLFSATILSACSSGGSSNSSAQYKPPIGPNSYPALQTMFTHSKTAYSGAFAPKSSNNNCGISDDAAASDLAITTGFISMVPVAGPALGALTGTASVVLSLMGGSSQNSCMQSELNVINQQLAIQEAQIQSIESELNLTDNTFYVENYQNASQIVAADNLTFQDAVSNFSGQPNNAEDLGSMTNLMIDIKFWNSTSAAIAMPANLAIYMESNPTWLTNTYIPGVARSGDQANYQTNLISLAGVNLSTSCINSGNAPYTCVSQNPLSSEIVMYQALYSALTEDISTQGYNNYIPLYDNYNNTLMQAYQQTIFALQQAYFMEYLNNQVNYNNAVECIGQPSSCLQQTLSYGNVSGTYFVVGYNPVATSDESSVYTNTYVAAQQQLTLLFAAYMNQAYINTLNYMVSDGVVGAQTYPTGPDTFVVNGTTVTDENPVNYAADLGSDTVAPMAYLINNIQTSSAAGAQGYTGTLASSLQNLQKESSIMLYQYYGLNNVRVWAQSVFSANSSNMAESLQAIAANYESAPQLFINGSESFIAFNQSVVPGYLATPTGYPLGLNYQQTNQSLMPYYVPASAYPLASGSLANNINLSACNPSAVGAIPGYNLYWYVPNGANGTFSLGTKGVPYLMCGNWQTGYYQEDVAGSINNNLVAYAGSVENFGYLAAHLLTYVNLAQNSWTFVSFRNNPEGTASNITYMAASNSGNFGIDWYDGSSLTPGESYAWISAGGFGNATSNNYITVVAAVQTTFPDGFIASFGINPIQNSNGYYTNTLGISYNPNIDIVQINGISLNSENARWNYPGNPDGDPYNWAVALLNMTLYTPTHPSPNNTYVSGLLLNGNLLFVNGAPMTGIYLYDYEYSYQDTYLSLNPVSYTGPNMPSPYGITSPYCSWDLQDYSGGYEMTIFACQLSSYW</sequence>
<reference evidence="2" key="1">
    <citation type="submission" date="2017-11" db="EMBL/GenBank/DDBJ databases">
        <authorList>
            <person name="Chan K.G."/>
            <person name="Lee L.S."/>
        </authorList>
    </citation>
    <scope>NUCLEOTIDE SEQUENCE [LARGE SCALE GENOMIC DNA]</scope>
    <source>
        <strain evidence="2">DSM 100970</strain>
    </source>
</reference>
<dbReference type="Proteomes" id="UP000236655">
    <property type="component" value="Chromosome"/>
</dbReference>
<dbReference type="KEGG" id="nba:CUN60_10415"/>
<gene>
    <name evidence="1" type="ORF">CUN60_10415</name>
</gene>